<keyword evidence="3" id="KW-1185">Reference proteome</keyword>
<dbReference type="PROSITE" id="PS51186">
    <property type="entry name" value="GNAT"/>
    <property type="match status" value="1"/>
</dbReference>
<dbReference type="STRING" id="637679.GCA_001550055_03387"/>
<accession>A0A1G7AU20</accession>
<organism evidence="2 3">
    <name type="scientific">Kordiimonas lacus</name>
    <dbReference type="NCBI Taxonomy" id="637679"/>
    <lineage>
        <taxon>Bacteria</taxon>
        <taxon>Pseudomonadati</taxon>
        <taxon>Pseudomonadota</taxon>
        <taxon>Alphaproteobacteria</taxon>
        <taxon>Kordiimonadales</taxon>
        <taxon>Kordiimonadaceae</taxon>
        <taxon>Kordiimonas</taxon>
    </lineage>
</organism>
<dbReference type="InterPro" id="IPR016181">
    <property type="entry name" value="Acyl_CoA_acyltransferase"/>
</dbReference>
<dbReference type="InterPro" id="IPR051531">
    <property type="entry name" value="N-acetyltransferase"/>
</dbReference>
<dbReference type="PANTHER" id="PTHR43792">
    <property type="entry name" value="GNAT FAMILY, PUTATIVE (AFU_ORTHOLOGUE AFUA_3G00765)-RELATED-RELATED"/>
    <property type="match status" value="1"/>
</dbReference>
<dbReference type="AlphaFoldDB" id="A0A1G7AU20"/>
<dbReference type="Gene3D" id="3.40.630.30">
    <property type="match status" value="1"/>
</dbReference>
<evidence type="ECO:0000313" key="2">
    <source>
        <dbReference type="EMBL" id="SDE18329.1"/>
    </source>
</evidence>
<dbReference type="PANTHER" id="PTHR43792:SF1">
    <property type="entry name" value="N-ACETYLTRANSFERASE DOMAIN-CONTAINING PROTEIN"/>
    <property type="match status" value="1"/>
</dbReference>
<protein>
    <submittedName>
        <fullName evidence="2">Protein N-acetyltransferase, RimJ/RimL family</fullName>
    </submittedName>
</protein>
<dbReference type="Pfam" id="PF13302">
    <property type="entry name" value="Acetyltransf_3"/>
    <property type="match status" value="1"/>
</dbReference>
<dbReference type="EMBL" id="FNAK01000005">
    <property type="protein sequence ID" value="SDE18329.1"/>
    <property type="molecule type" value="Genomic_DNA"/>
</dbReference>
<dbReference type="RefSeq" id="WP_068307173.1">
    <property type="nucleotide sequence ID" value="NZ_FNAK01000005.1"/>
</dbReference>
<dbReference type="SUPFAM" id="SSF55729">
    <property type="entry name" value="Acyl-CoA N-acyltransferases (Nat)"/>
    <property type="match status" value="1"/>
</dbReference>
<name>A0A1G7AU20_9PROT</name>
<keyword evidence="2" id="KW-0808">Transferase</keyword>
<dbReference type="Proteomes" id="UP000183685">
    <property type="component" value="Unassembled WGS sequence"/>
</dbReference>
<dbReference type="GO" id="GO:0016747">
    <property type="term" value="F:acyltransferase activity, transferring groups other than amino-acyl groups"/>
    <property type="evidence" value="ECO:0007669"/>
    <property type="project" value="InterPro"/>
</dbReference>
<feature type="domain" description="N-acetyltransferase" evidence="1">
    <location>
        <begin position="12"/>
        <end position="182"/>
    </location>
</feature>
<evidence type="ECO:0000313" key="3">
    <source>
        <dbReference type="Proteomes" id="UP000183685"/>
    </source>
</evidence>
<dbReference type="InterPro" id="IPR000182">
    <property type="entry name" value="GNAT_dom"/>
</dbReference>
<proteinExistence type="predicted"/>
<sequence length="190" mass="21079">MTRILPISSDRLIIRAFREDDATAFHGWRNDPAVARYTLWDCPYPVEEAERFCHEQASLEPFPEGAYYQLMIVEKATGGPVGDIGVGNGVTPEGLGNVRIGYTLSPKGQGKGYMTEALRALLPALVTPLKVSKFSADIDVRNPASGRVLERVGFKAKGLVQLKRTFVKGEWCDEQEYELEVQALAFSNKE</sequence>
<evidence type="ECO:0000259" key="1">
    <source>
        <dbReference type="PROSITE" id="PS51186"/>
    </source>
</evidence>
<dbReference type="OrthoDB" id="6293260at2"/>
<gene>
    <name evidence="2" type="ORF">SAMN04488071_2221</name>
</gene>
<reference evidence="2 3" key="1">
    <citation type="submission" date="2016-10" db="EMBL/GenBank/DDBJ databases">
        <authorList>
            <person name="de Groot N.N."/>
        </authorList>
    </citation>
    <scope>NUCLEOTIDE SEQUENCE [LARGE SCALE GENOMIC DNA]</scope>
    <source>
        <strain evidence="2 3">CGMCC 1.9109</strain>
    </source>
</reference>